<sequence>MVQIREKDLSGKDLLSQVRQFKRCVKDNALLIVNERVDIALLGEADGVHLGENGISIHDARRIAGESFLIGKSVHSLDGAIDAEQSGADYLIVGTVFSSITHMGEEVQGIDLLKKLEARIEIPYIAIGGMNRTNVRSVIESGASGVAVMRSILASTDRVIETSNIRSAMVID</sequence>
<dbReference type="Pfam" id="PF02581">
    <property type="entry name" value="TMP-TENI"/>
    <property type="match status" value="1"/>
</dbReference>
<dbReference type="Gene3D" id="3.20.20.70">
    <property type="entry name" value="Aldolase class I"/>
    <property type="match status" value="1"/>
</dbReference>
<dbReference type="GO" id="GO:0005737">
    <property type="term" value="C:cytoplasm"/>
    <property type="evidence" value="ECO:0007669"/>
    <property type="project" value="TreeGrafter"/>
</dbReference>
<dbReference type="InterPro" id="IPR013785">
    <property type="entry name" value="Aldolase_TIM"/>
</dbReference>
<reference evidence="4" key="1">
    <citation type="submission" date="2018-05" db="EMBL/GenBank/DDBJ databases">
        <authorList>
            <person name="Lanie J.A."/>
            <person name="Ng W.-L."/>
            <person name="Kazmierczak K.M."/>
            <person name="Andrzejewski T.M."/>
            <person name="Davidsen T.M."/>
            <person name="Wayne K.J."/>
            <person name="Tettelin H."/>
            <person name="Glass J.I."/>
            <person name="Rusch D."/>
            <person name="Podicherti R."/>
            <person name="Tsui H.-C.T."/>
            <person name="Winkler M.E."/>
        </authorList>
    </citation>
    <scope>NUCLEOTIDE SEQUENCE</scope>
</reference>
<comment type="pathway">
    <text evidence="1">Cofactor biosynthesis; thiamine diphosphate biosynthesis.</text>
</comment>
<dbReference type="GO" id="GO:0009228">
    <property type="term" value="P:thiamine biosynthetic process"/>
    <property type="evidence" value="ECO:0007669"/>
    <property type="project" value="UniProtKB-KW"/>
</dbReference>
<accession>A0A381WKF1</accession>
<gene>
    <name evidence="4" type="ORF">METZ01_LOCUS105625</name>
</gene>
<feature type="domain" description="Thiamine phosphate synthase/TenI" evidence="3">
    <location>
        <begin position="1"/>
        <end position="152"/>
    </location>
</feature>
<proteinExistence type="predicted"/>
<protein>
    <recommendedName>
        <fullName evidence="3">Thiamine phosphate synthase/TenI domain-containing protein</fullName>
    </recommendedName>
</protein>
<keyword evidence="2" id="KW-0784">Thiamine biosynthesis</keyword>
<organism evidence="4">
    <name type="scientific">marine metagenome</name>
    <dbReference type="NCBI Taxonomy" id="408172"/>
    <lineage>
        <taxon>unclassified sequences</taxon>
        <taxon>metagenomes</taxon>
        <taxon>ecological metagenomes</taxon>
    </lineage>
</organism>
<name>A0A381WKF1_9ZZZZ</name>
<dbReference type="InterPro" id="IPR036206">
    <property type="entry name" value="ThiamineP_synth_sf"/>
</dbReference>
<dbReference type="SUPFAM" id="SSF51391">
    <property type="entry name" value="Thiamin phosphate synthase"/>
    <property type="match status" value="1"/>
</dbReference>
<evidence type="ECO:0000313" key="4">
    <source>
        <dbReference type="EMBL" id="SVA52771.1"/>
    </source>
</evidence>
<dbReference type="PANTHER" id="PTHR20857:SF23">
    <property type="entry name" value="THIAMINE BIOSYNTHETIC BIFUNCTIONAL ENZYME"/>
    <property type="match status" value="1"/>
</dbReference>
<dbReference type="GO" id="GO:0004789">
    <property type="term" value="F:thiamine-phosphate diphosphorylase activity"/>
    <property type="evidence" value="ECO:0007669"/>
    <property type="project" value="TreeGrafter"/>
</dbReference>
<evidence type="ECO:0000256" key="2">
    <source>
        <dbReference type="ARBA" id="ARBA00022977"/>
    </source>
</evidence>
<dbReference type="AlphaFoldDB" id="A0A381WKF1"/>
<dbReference type="EMBL" id="UINC01012032">
    <property type="protein sequence ID" value="SVA52771.1"/>
    <property type="molecule type" value="Genomic_DNA"/>
</dbReference>
<evidence type="ECO:0000259" key="3">
    <source>
        <dbReference type="Pfam" id="PF02581"/>
    </source>
</evidence>
<dbReference type="InterPro" id="IPR022998">
    <property type="entry name" value="ThiamineP_synth_TenI"/>
</dbReference>
<dbReference type="PANTHER" id="PTHR20857">
    <property type="entry name" value="THIAMINE-PHOSPHATE PYROPHOSPHORYLASE"/>
    <property type="match status" value="1"/>
</dbReference>
<dbReference type="CDD" id="cd00564">
    <property type="entry name" value="TMP_TenI"/>
    <property type="match status" value="1"/>
</dbReference>
<evidence type="ECO:0000256" key="1">
    <source>
        <dbReference type="ARBA" id="ARBA00004948"/>
    </source>
</evidence>